<keyword evidence="4" id="KW-0862">Zinc</keyword>
<dbReference type="Gene3D" id="3.40.630.10">
    <property type="entry name" value="Zn peptidases"/>
    <property type="match status" value="1"/>
</dbReference>
<reference evidence="6 7" key="1">
    <citation type="submission" date="2020-08" db="EMBL/GenBank/DDBJ databases">
        <title>A Genomic Blueprint of the Chicken Gut Microbiome.</title>
        <authorList>
            <person name="Gilroy R."/>
            <person name="Ravi A."/>
            <person name="Getino M."/>
            <person name="Pursley I."/>
            <person name="Horton D.L."/>
            <person name="Alikhan N.-F."/>
            <person name="Baker D."/>
            <person name="Gharbi K."/>
            <person name="Hall N."/>
            <person name="Watson M."/>
            <person name="Adriaenssens E.M."/>
            <person name="Foster-Nyarko E."/>
            <person name="Jarju S."/>
            <person name="Secka A."/>
            <person name="Antonio M."/>
            <person name="Oren A."/>
            <person name="Chaudhuri R."/>
            <person name="La Ragione R.M."/>
            <person name="Hildebrand F."/>
            <person name="Pallen M.J."/>
        </authorList>
    </citation>
    <scope>NUCLEOTIDE SEQUENCE [LARGE SCALE GENOMIC DNA]</scope>
    <source>
        <strain evidence="6 7">Sa1CUA4</strain>
    </source>
</reference>
<keyword evidence="2" id="KW-0479">Metal-binding</keyword>
<dbReference type="PROSITE" id="PS00759">
    <property type="entry name" value="ARGE_DAPE_CPG2_2"/>
    <property type="match status" value="1"/>
</dbReference>
<keyword evidence="7" id="KW-1185">Reference proteome</keyword>
<evidence type="ECO:0000313" key="7">
    <source>
        <dbReference type="Proteomes" id="UP000602532"/>
    </source>
</evidence>
<dbReference type="PANTHER" id="PTHR43808:SF25">
    <property type="entry name" value="PEPTIDASE M20 DIMERISATION DOMAIN-CONTAINING PROTEIN"/>
    <property type="match status" value="1"/>
</dbReference>
<evidence type="ECO:0000256" key="1">
    <source>
        <dbReference type="ARBA" id="ARBA00001947"/>
    </source>
</evidence>
<proteinExistence type="predicted"/>
<dbReference type="InterPro" id="IPR050072">
    <property type="entry name" value="Peptidase_M20A"/>
</dbReference>
<evidence type="ECO:0000313" key="6">
    <source>
        <dbReference type="EMBL" id="MBD8023314.1"/>
    </source>
</evidence>
<dbReference type="InterPro" id="IPR011650">
    <property type="entry name" value="Peptidase_M20_dimer"/>
</dbReference>
<dbReference type="Proteomes" id="UP000602532">
    <property type="component" value="Unassembled WGS sequence"/>
</dbReference>
<dbReference type="InterPro" id="IPR002933">
    <property type="entry name" value="Peptidase_M20"/>
</dbReference>
<dbReference type="InterPro" id="IPR001261">
    <property type="entry name" value="ArgE/DapE_CS"/>
</dbReference>
<evidence type="ECO:0000259" key="5">
    <source>
        <dbReference type="Pfam" id="PF07687"/>
    </source>
</evidence>
<dbReference type="SUPFAM" id="SSF53187">
    <property type="entry name" value="Zn-dependent exopeptidases"/>
    <property type="match status" value="1"/>
</dbReference>
<dbReference type="EMBL" id="JACSPM010000002">
    <property type="protein sequence ID" value="MBD8023314.1"/>
    <property type="molecule type" value="Genomic_DNA"/>
</dbReference>
<dbReference type="SUPFAM" id="SSF55031">
    <property type="entry name" value="Bacterial exopeptidase dimerisation domain"/>
    <property type="match status" value="1"/>
</dbReference>
<dbReference type="RefSeq" id="WP_191765670.1">
    <property type="nucleotide sequence ID" value="NZ_JACSPM010000002.1"/>
</dbReference>
<evidence type="ECO:0000256" key="3">
    <source>
        <dbReference type="ARBA" id="ARBA00022801"/>
    </source>
</evidence>
<accession>A0ABR8X1U4</accession>
<dbReference type="InterPro" id="IPR036264">
    <property type="entry name" value="Bact_exopeptidase_dim_dom"/>
</dbReference>
<evidence type="ECO:0000256" key="4">
    <source>
        <dbReference type="ARBA" id="ARBA00022833"/>
    </source>
</evidence>
<comment type="cofactor">
    <cofactor evidence="1">
        <name>Zn(2+)</name>
        <dbReference type="ChEBI" id="CHEBI:29105"/>
    </cofactor>
</comment>
<gene>
    <name evidence="6" type="ORF">H9622_06875</name>
</gene>
<dbReference type="PANTHER" id="PTHR43808">
    <property type="entry name" value="ACETYLORNITHINE DEACETYLASE"/>
    <property type="match status" value="1"/>
</dbReference>
<dbReference type="Pfam" id="PF01546">
    <property type="entry name" value="Peptidase_M20"/>
    <property type="match status" value="1"/>
</dbReference>
<dbReference type="Gene3D" id="3.30.70.360">
    <property type="match status" value="1"/>
</dbReference>
<dbReference type="Pfam" id="PF07687">
    <property type="entry name" value="M20_dimer"/>
    <property type="match status" value="1"/>
</dbReference>
<protein>
    <submittedName>
        <fullName evidence="6">M20/M25/M40 family metallo-hydrolase</fullName>
    </submittedName>
</protein>
<name>A0ABR8X1U4_9MICO</name>
<feature type="domain" description="Peptidase M20 dimerisation" evidence="5">
    <location>
        <begin position="183"/>
        <end position="288"/>
    </location>
</feature>
<organism evidence="6 7">
    <name type="scientific">Microbacterium gallinarum</name>
    <dbReference type="NCBI Taxonomy" id="2762209"/>
    <lineage>
        <taxon>Bacteria</taxon>
        <taxon>Bacillati</taxon>
        <taxon>Actinomycetota</taxon>
        <taxon>Actinomycetes</taxon>
        <taxon>Micrococcales</taxon>
        <taxon>Microbacteriaceae</taxon>
        <taxon>Microbacterium</taxon>
    </lineage>
</organism>
<evidence type="ECO:0000256" key="2">
    <source>
        <dbReference type="ARBA" id="ARBA00022723"/>
    </source>
</evidence>
<comment type="caution">
    <text evidence="6">The sequence shown here is derived from an EMBL/GenBank/DDBJ whole genome shotgun (WGS) entry which is preliminary data.</text>
</comment>
<sequence length="397" mass="40589">MPSPTDLGGAAVDLTATLVAIDSVSPSLVPSAEGEGRVASVLAERLGAAGYAVELIAAAADPRRVSVLAQRTGARPGRTVVLNGHLDTVGVDGMPQPFEPRIIDGRLTGRGASDMKGGVAGLVVAAERLAALDAPGTVIVALVADEENASVGAEAVLAHLAERDVHMDICLIGEPTWLDFAAAHRGYAVVEVAFHGRAAHSSQPDEGVDAARATGELLTSIAAADADLRRRAQHPLLPSGSLMATVVRAGSAPFTVAATAEVTVERRTLPGEAAADALHDVRALVDAITSRSPGLTADVRLTHAREAWEADAAGSAAAFSTLLAEALESAGSRHPESIGAPYWMESALWQAAGVPTVVCGPAGGGLHAIDEWVEVAQVERYAVAVTEAVGRFLEVPA</sequence>
<keyword evidence="3" id="KW-0378">Hydrolase</keyword>